<name>A0ABT3THR9_9GAMM</name>
<reference evidence="2" key="1">
    <citation type="submission" date="2019-02" db="EMBL/GenBank/DDBJ databases">
        <authorList>
            <person name="Li S.-H."/>
        </authorList>
    </citation>
    <scope>NUCLEOTIDE SEQUENCE</scope>
    <source>
        <strain evidence="2">IMCC14734</strain>
    </source>
</reference>
<dbReference type="Proteomes" id="UP001143362">
    <property type="component" value="Unassembled WGS sequence"/>
</dbReference>
<dbReference type="EMBL" id="SHNN01000002">
    <property type="protein sequence ID" value="MCX2981843.1"/>
    <property type="molecule type" value="Genomic_DNA"/>
</dbReference>
<evidence type="ECO:0000256" key="1">
    <source>
        <dbReference type="SAM" id="Phobius"/>
    </source>
</evidence>
<dbReference type="InterPro" id="IPR032314">
    <property type="entry name" value="DUF4845"/>
</dbReference>
<dbReference type="Pfam" id="PF16137">
    <property type="entry name" value="DUF4845"/>
    <property type="match status" value="1"/>
</dbReference>
<protein>
    <submittedName>
        <fullName evidence="2">DUF4845 domain-containing protein</fullName>
    </submittedName>
</protein>
<proteinExistence type="predicted"/>
<accession>A0ABT3THR9</accession>
<comment type="caution">
    <text evidence="2">The sequence shown here is derived from an EMBL/GenBank/DDBJ whole genome shotgun (WGS) entry which is preliminary data.</text>
</comment>
<dbReference type="RefSeq" id="WP_279245837.1">
    <property type="nucleotide sequence ID" value="NZ_SHNN01000002.1"/>
</dbReference>
<evidence type="ECO:0000313" key="3">
    <source>
        <dbReference type="Proteomes" id="UP001143362"/>
    </source>
</evidence>
<gene>
    <name evidence="2" type="ORF">EYC98_13350</name>
</gene>
<keyword evidence="1" id="KW-0472">Membrane</keyword>
<keyword evidence="3" id="KW-1185">Reference proteome</keyword>
<keyword evidence="1" id="KW-1133">Transmembrane helix</keyword>
<evidence type="ECO:0000313" key="2">
    <source>
        <dbReference type="EMBL" id="MCX2981843.1"/>
    </source>
</evidence>
<keyword evidence="1" id="KW-0812">Transmembrane</keyword>
<feature type="transmembrane region" description="Helical" evidence="1">
    <location>
        <begin position="12"/>
        <end position="33"/>
    </location>
</feature>
<organism evidence="2 3">
    <name type="scientific">Candidatus Litorirhabdus singularis</name>
    <dbReference type="NCBI Taxonomy" id="2518993"/>
    <lineage>
        <taxon>Bacteria</taxon>
        <taxon>Pseudomonadati</taxon>
        <taxon>Pseudomonadota</taxon>
        <taxon>Gammaproteobacteria</taxon>
        <taxon>Cellvibrionales</taxon>
        <taxon>Halieaceae</taxon>
        <taxon>Candidatus Litorirhabdus</taxon>
    </lineage>
</organism>
<sequence>MTSLKSQAGVSVLQALVAMLLFAFFLTVVLRLAPTYMEGRSVQATVQSVVDSSNISMSLGEVQKKLTNAFITNQIEAITVKDVKVYREKRVIIIDASYEDRTPLFDGIDAVLMFDNLKFEIE</sequence>